<evidence type="ECO:0000313" key="2">
    <source>
        <dbReference type="EMBL" id="QLG72316.1"/>
    </source>
</evidence>
<dbReference type="OrthoDB" id="4055336at2759"/>
<evidence type="ECO:0000256" key="1">
    <source>
        <dbReference type="SAM" id="MobiDB-lite"/>
    </source>
</evidence>
<accession>A0A7H9B1M1</accession>
<proteinExistence type="predicted"/>
<dbReference type="GeneID" id="59236040"/>
<organism evidence="2 3">
    <name type="scientific">Zygotorulaspora mrakii</name>
    <name type="common">Zygosaccharomyces mrakii</name>
    <dbReference type="NCBI Taxonomy" id="42260"/>
    <lineage>
        <taxon>Eukaryota</taxon>
        <taxon>Fungi</taxon>
        <taxon>Dikarya</taxon>
        <taxon>Ascomycota</taxon>
        <taxon>Saccharomycotina</taxon>
        <taxon>Saccharomycetes</taxon>
        <taxon>Saccharomycetales</taxon>
        <taxon>Saccharomycetaceae</taxon>
        <taxon>Zygotorulaspora</taxon>
    </lineage>
</organism>
<dbReference type="Proteomes" id="UP000509704">
    <property type="component" value="Chromosome 4"/>
</dbReference>
<feature type="region of interest" description="Disordered" evidence="1">
    <location>
        <begin position="309"/>
        <end position="334"/>
    </location>
</feature>
<keyword evidence="3" id="KW-1185">Reference proteome</keyword>
<sequence length="381" mass="44430">MEESPVYPFITLPEGQFTIVDGFLINLNGKALNPDLTGGIEIVDESCSAFFREYSIYNSLRRLEKTASNYFLTRHSMFFRLMGIKDYVTFVKSREKYYCRKCDRSNATHAAFTVKFFGGKKPVRAKYIVFERALENSTCDLSELYRQQYTELERTDLSLKLGKRSWLTRNNGQKDSFNIEYMKEEELLKKIKSPTVNFLPPLNRYSERPKVVSRASLKKFQENLLRHCELISCWKLKKLIELLKISKELIGLIFDVQPLYLEGLKQIRNNLKFIDQRLFFVLMRTPCSGATLLKILSLDNVISSSNAEDAKPETTINQPSEPKHIKSEDNSEQRHAIDNSVDPSHYFLRELTLFCSYTEQSKIYIKCFFEAKEKYGKKMGN</sequence>
<evidence type="ECO:0000313" key="3">
    <source>
        <dbReference type="Proteomes" id="UP000509704"/>
    </source>
</evidence>
<name>A0A7H9B1M1_ZYGMR</name>
<dbReference type="KEGG" id="zmk:HG535_0D00230"/>
<dbReference type="RefSeq" id="XP_037144044.1">
    <property type="nucleotide sequence ID" value="XM_037288149.1"/>
</dbReference>
<feature type="compositionally biased region" description="Basic and acidic residues" evidence="1">
    <location>
        <begin position="321"/>
        <end position="334"/>
    </location>
</feature>
<reference evidence="2 3" key="1">
    <citation type="submission" date="2020-07" db="EMBL/GenBank/DDBJ databases">
        <title>The yeast mating-type switching endonuclease HO is a domesticated member of an unorthodox homing genetic element family.</title>
        <authorList>
            <person name="Coughlan A.Y."/>
            <person name="Lombardi L."/>
            <person name="Braun-Galleani S."/>
            <person name="Martos A.R."/>
            <person name="Galeote V."/>
            <person name="Bigey F."/>
            <person name="Dequin S."/>
            <person name="Byrne K.P."/>
            <person name="Wolfe K.H."/>
        </authorList>
    </citation>
    <scope>NUCLEOTIDE SEQUENCE [LARGE SCALE GENOMIC DNA]</scope>
    <source>
        <strain evidence="2 3">NRRL Y-6702</strain>
    </source>
</reference>
<gene>
    <name evidence="2" type="ORF">HG535_0D00230</name>
</gene>
<dbReference type="EMBL" id="CP058607">
    <property type="protein sequence ID" value="QLG72316.1"/>
    <property type="molecule type" value="Genomic_DNA"/>
</dbReference>
<protein>
    <submittedName>
        <fullName evidence="2">Uncharacterized protein</fullName>
    </submittedName>
</protein>
<dbReference type="AlphaFoldDB" id="A0A7H9B1M1"/>